<dbReference type="AlphaFoldDB" id="A0A2W4W9T0"/>
<keyword evidence="3" id="KW-0677">Repeat</keyword>
<evidence type="ECO:0000256" key="1">
    <source>
        <dbReference type="ARBA" id="ARBA00007274"/>
    </source>
</evidence>
<dbReference type="SUPFAM" id="SSF51161">
    <property type="entry name" value="Trimeric LpxA-like enzymes"/>
    <property type="match status" value="1"/>
</dbReference>
<reference evidence="4 5" key="1">
    <citation type="submission" date="2018-04" db="EMBL/GenBank/DDBJ databases">
        <authorList>
            <person name="Go L.Y."/>
            <person name="Mitchell J.A."/>
        </authorList>
    </citation>
    <scope>NUCLEOTIDE SEQUENCE [LARGE SCALE GENOMIC DNA]</scope>
    <source>
        <strain evidence="4">ULC066bin1</strain>
    </source>
</reference>
<dbReference type="EMBL" id="QBML01000022">
    <property type="protein sequence ID" value="PZO38699.1"/>
    <property type="molecule type" value="Genomic_DNA"/>
</dbReference>
<sequence length="207" mass="22669">MIKRLKDSLLQKIFMFLKRGIAIEEERQRHAQFLSNATIHTSVKILPNAVVANLSQRPDLINIGKDSVVRGELLIFAHAGKISIGEGCYVGEGTRIWSSESIAIGSRVYISHNVNIHDTNSHSTDAYLRSQHFSSIMSTGHLKENIFDIKASPVVIEDDVWIGFNSTVLKGVKIGRGSIIAACSVVTKDIPPNVVVAGNPSKIIKTI</sequence>
<keyword evidence="4" id="KW-0012">Acyltransferase</keyword>
<organism evidence="4 5">
    <name type="scientific">Pseudanabaena frigida</name>
    <dbReference type="NCBI Taxonomy" id="945775"/>
    <lineage>
        <taxon>Bacteria</taxon>
        <taxon>Bacillati</taxon>
        <taxon>Cyanobacteriota</taxon>
        <taxon>Cyanophyceae</taxon>
        <taxon>Pseudanabaenales</taxon>
        <taxon>Pseudanabaenaceae</taxon>
        <taxon>Pseudanabaena</taxon>
    </lineage>
</organism>
<dbReference type="GO" id="GO:0043886">
    <property type="term" value="F:structural constituent of carboxysome shell"/>
    <property type="evidence" value="ECO:0007669"/>
    <property type="project" value="UniProtKB-ARBA"/>
</dbReference>
<comment type="caution">
    <text evidence="4">The sequence shown here is derived from an EMBL/GenBank/DDBJ whole genome shotgun (WGS) entry which is preliminary data.</text>
</comment>
<dbReference type="InterPro" id="IPR011004">
    <property type="entry name" value="Trimer_LpxA-like_sf"/>
</dbReference>
<evidence type="ECO:0000313" key="5">
    <source>
        <dbReference type="Proteomes" id="UP000249467"/>
    </source>
</evidence>
<name>A0A2W4W9T0_9CYAN</name>
<dbReference type="Pfam" id="PF00132">
    <property type="entry name" value="Hexapep"/>
    <property type="match status" value="1"/>
</dbReference>
<dbReference type="InterPro" id="IPR001451">
    <property type="entry name" value="Hexapep"/>
</dbReference>
<dbReference type="Proteomes" id="UP000249467">
    <property type="component" value="Unassembled WGS sequence"/>
</dbReference>
<dbReference type="CDD" id="cd04647">
    <property type="entry name" value="LbH_MAT_like"/>
    <property type="match status" value="1"/>
</dbReference>
<dbReference type="PROSITE" id="PS00101">
    <property type="entry name" value="HEXAPEP_TRANSFERASES"/>
    <property type="match status" value="1"/>
</dbReference>
<evidence type="ECO:0000256" key="2">
    <source>
        <dbReference type="ARBA" id="ARBA00022679"/>
    </source>
</evidence>
<keyword evidence="2 4" id="KW-0808">Transferase</keyword>
<dbReference type="InterPro" id="IPR018357">
    <property type="entry name" value="Hexapep_transf_CS"/>
</dbReference>
<proteinExistence type="inferred from homology"/>
<dbReference type="PANTHER" id="PTHR23416">
    <property type="entry name" value="SIALIC ACID SYNTHASE-RELATED"/>
    <property type="match status" value="1"/>
</dbReference>
<dbReference type="Gene3D" id="2.160.10.10">
    <property type="entry name" value="Hexapeptide repeat proteins"/>
    <property type="match status" value="1"/>
</dbReference>
<reference evidence="4 5" key="2">
    <citation type="submission" date="2018-06" db="EMBL/GenBank/DDBJ databases">
        <title>Metagenomic assembly of (sub)arctic Cyanobacteria and their associated microbiome from non-axenic cultures.</title>
        <authorList>
            <person name="Baurain D."/>
        </authorList>
    </citation>
    <scope>NUCLEOTIDE SEQUENCE [LARGE SCALE GENOMIC DNA]</scope>
    <source>
        <strain evidence="4">ULC066bin1</strain>
    </source>
</reference>
<dbReference type="GO" id="GO:0005829">
    <property type="term" value="C:cytosol"/>
    <property type="evidence" value="ECO:0007669"/>
    <property type="project" value="TreeGrafter"/>
</dbReference>
<dbReference type="PANTHER" id="PTHR23416:SF23">
    <property type="entry name" value="ACETYLTRANSFERASE C18B11.09C-RELATED"/>
    <property type="match status" value="1"/>
</dbReference>
<dbReference type="GO" id="GO:0031470">
    <property type="term" value="C:carboxysome"/>
    <property type="evidence" value="ECO:0007669"/>
    <property type="project" value="UniProtKB-ARBA"/>
</dbReference>
<accession>A0A2W4W9T0</accession>
<comment type="similarity">
    <text evidence="1">Belongs to the transferase hexapeptide repeat family.</text>
</comment>
<protein>
    <submittedName>
        <fullName evidence="4">Acyltransferase</fullName>
    </submittedName>
</protein>
<dbReference type="GO" id="GO:0008374">
    <property type="term" value="F:O-acyltransferase activity"/>
    <property type="evidence" value="ECO:0007669"/>
    <property type="project" value="TreeGrafter"/>
</dbReference>
<dbReference type="InterPro" id="IPR051159">
    <property type="entry name" value="Hexapeptide_acetyltransf"/>
</dbReference>
<evidence type="ECO:0000256" key="3">
    <source>
        <dbReference type="ARBA" id="ARBA00022737"/>
    </source>
</evidence>
<evidence type="ECO:0000313" key="4">
    <source>
        <dbReference type="EMBL" id="PZO38699.1"/>
    </source>
</evidence>
<gene>
    <name evidence="4" type="ORF">DCF19_15975</name>
</gene>